<keyword evidence="2" id="KW-1133">Transmembrane helix</keyword>
<proteinExistence type="predicted"/>
<evidence type="ECO:0000313" key="3">
    <source>
        <dbReference type="EMBL" id="MBE2997833.1"/>
    </source>
</evidence>
<sequence>MGDFLSSLLPPGLIDVLSALLPPAVVGGTFCFFIIKILRNEMAPRRTDGSLVGKGSDETAGSGDSASGAEETSAANGAANADDGERAESDGR</sequence>
<dbReference type="RefSeq" id="WP_193120491.1">
    <property type="nucleotide sequence ID" value="NZ_JADBGI010000003.1"/>
</dbReference>
<keyword evidence="4" id="KW-1185">Reference proteome</keyword>
<accession>A0ABR9P1W3</accession>
<feature type="compositionally biased region" description="Basic and acidic residues" evidence="1">
    <location>
        <begin position="83"/>
        <end position="92"/>
    </location>
</feature>
<evidence type="ECO:0000256" key="1">
    <source>
        <dbReference type="SAM" id="MobiDB-lite"/>
    </source>
</evidence>
<reference evidence="3 4" key="1">
    <citation type="submission" date="2020-09" db="EMBL/GenBank/DDBJ databases">
        <title>Diversity and distribution of actinomycetes associated with coral in the coast of Hainan.</title>
        <authorList>
            <person name="Li F."/>
        </authorList>
    </citation>
    <scope>NUCLEOTIDE SEQUENCE [LARGE SCALE GENOMIC DNA]</scope>
    <source>
        <strain evidence="3 4">HNM0947</strain>
    </source>
</reference>
<organism evidence="3 4">
    <name type="scientific">Nocardiopsis coralli</name>
    <dbReference type="NCBI Taxonomy" id="2772213"/>
    <lineage>
        <taxon>Bacteria</taxon>
        <taxon>Bacillati</taxon>
        <taxon>Actinomycetota</taxon>
        <taxon>Actinomycetes</taxon>
        <taxon>Streptosporangiales</taxon>
        <taxon>Nocardiopsidaceae</taxon>
        <taxon>Nocardiopsis</taxon>
    </lineage>
</organism>
<evidence type="ECO:0000313" key="4">
    <source>
        <dbReference type="Proteomes" id="UP000806528"/>
    </source>
</evidence>
<dbReference type="EMBL" id="JADBGI010000003">
    <property type="protein sequence ID" value="MBE2997833.1"/>
    <property type="molecule type" value="Genomic_DNA"/>
</dbReference>
<feature type="transmembrane region" description="Helical" evidence="2">
    <location>
        <begin position="20"/>
        <end position="38"/>
    </location>
</feature>
<dbReference type="Proteomes" id="UP000806528">
    <property type="component" value="Unassembled WGS sequence"/>
</dbReference>
<protein>
    <submittedName>
        <fullName evidence="3">Uncharacterized protein</fullName>
    </submittedName>
</protein>
<keyword evidence="2" id="KW-0472">Membrane</keyword>
<feature type="region of interest" description="Disordered" evidence="1">
    <location>
        <begin position="46"/>
        <end position="92"/>
    </location>
</feature>
<evidence type="ECO:0000256" key="2">
    <source>
        <dbReference type="SAM" id="Phobius"/>
    </source>
</evidence>
<feature type="compositionally biased region" description="Low complexity" evidence="1">
    <location>
        <begin position="58"/>
        <end position="81"/>
    </location>
</feature>
<keyword evidence="2" id="KW-0812">Transmembrane</keyword>
<name>A0ABR9P1W3_9ACTN</name>
<gene>
    <name evidence="3" type="ORF">IDM40_03780</name>
</gene>
<comment type="caution">
    <text evidence="3">The sequence shown here is derived from an EMBL/GenBank/DDBJ whole genome shotgun (WGS) entry which is preliminary data.</text>
</comment>